<evidence type="ECO:0000256" key="2">
    <source>
        <dbReference type="ARBA" id="ARBA00023015"/>
    </source>
</evidence>
<dbReference type="SMART" id="SM00738">
    <property type="entry name" value="NGN"/>
    <property type="match status" value="1"/>
</dbReference>
<dbReference type="AlphaFoldDB" id="A0A5M9HMS4"/>
<keyword evidence="1" id="KW-0889">Transcription antitermination</keyword>
<protein>
    <submittedName>
        <fullName evidence="5">UpxY family transcription antiterminator</fullName>
    </submittedName>
</protein>
<dbReference type="SUPFAM" id="SSF82679">
    <property type="entry name" value="N-utilization substance G protein NusG, N-terminal domain"/>
    <property type="match status" value="1"/>
</dbReference>
<dbReference type="Pfam" id="PF02357">
    <property type="entry name" value="NusG"/>
    <property type="match status" value="1"/>
</dbReference>
<dbReference type="EMBL" id="VWNE01000001">
    <property type="protein sequence ID" value="KAA8486781.1"/>
    <property type="molecule type" value="Genomic_DNA"/>
</dbReference>
<proteinExistence type="predicted"/>
<feature type="domain" description="NusG-like N-terminal" evidence="4">
    <location>
        <begin position="10"/>
        <end position="107"/>
    </location>
</feature>
<accession>A0A5M9HMS4</accession>
<dbReference type="GO" id="GO:0006354">
    <property type="term" value="P:DNA-templated transcription elongation"/>
    <property type="evidence" value="ECO:0007669"/>
    <property type="project" value="InterPro"/>
</dbReference>
<dbReference type="PANTHER" id="PTHR30265">
    <property type="entry name" value="RHO-INTERACTING TRANSCRIPTION TERMINATION FACTOR NUSG"/>
    <property type="match status" value="1"/>
</dbReference>
<evidence type="ECO:0000313" key="5">
    <source>
        <dbReference type="EMBL" id="KAA8486781.1"/>
    </source>
</evidence>
<reference evidence="5 6" key="1">
    <citation type="submission" date="2019-09" db="EMBL/GenBank/DDBJ databases">
        <title>Pararcticibacter amylolyticus gen. nov., sp. nov., isolated from a rottenly hemp rope, and reclassification of Pedobacter tournemirensis as Pararcticibacter tournemirensis comb. nov.</title>
        <authorList>
            <person name="Cai Y."/>
        </authorList>
    </citation>
    <scope>NUCLEOTIDE SEQUENCE [LARGE SCALE GENOMIC DNA]</scope>
    <source>
        <strain evidence="5 6">TF5-37.2-LB10</strain>
    </source>
</reference>
<dbReference type="CDD" id="cd09895">
    <property type="entry name" value="NGN_SP_UpxY"/>
    <property type="match status" value="1"/>
</dbReference>
<evidence type="ECO:0000256" key="1">
    <source>
        <dbReference type="ARBA" id="ARBA00022814"/>
    </source>
</evidence>
<dbReference type="InterPro" id="IPR036735">
    <property type="entry name" value="NGN_dom_sf"/>
</dbReference>
<evidence type="ECO:0000259" key="4">
    <source>
        <dbReference type="SMART" id="SM00738"/>
    </source>
</evidence>
<dbReference type="InterPro" id="IPR006645">
    <property type="entry name" value="NGN-like_dom"/>
</dbReference>
<evidence type="ECO:0000256" key="3">
    <source>
        <dbReference type="ARBA" id="ARBA00023163"/>
    </source>
</evidence>
<dbReference type="RefSeq" id="WP_141813962.1">
    <property type="nucleotide sequence ID" value="NZ_VFPL01000001.1"/>
</dbReference>
<dbReference type="OrthoDB" id="9796143at2"/>
<dbReference type="Gene3D" id="3.30.70.940">
    <property type="entry name" value="NusG, N-terminal domain"/>
    <property type="match status" value="1"/>
</dbReference>
<dbReference type="PANTHER" id="PTHR30265:SF4">
    <property type="entry name" value="KOW MOTIF FAMILY PROTEIN, EXPRESSED"/>
    <property type="match status" value="1"/>
</dbReference>
<dbReference type="Proteomes" id="UP000322918">
    <property type="component" value="Unassembled WGS sequence"/>
</dbReference>
<dbReference type="InterPro" id="IPR043425">
    <property type="entry name" value="NusG-like"/>
</dbReference>
<name>A0A5M9HMS4_9SPHI</name>
<dbReference type="NCBIfam" id="NF033644">
    <property type="entry name" value="antiterm_UpxY"/>
    <property type="match status" value="1"/>
</dbReference>
<dbReference type="GO" id="GO:0031564">
    <property type="term" value="P:transcription antitermination"/>
    <property type="evidence" value="ECO:0007669"/>
    <property type="project" value="UniProtKB-KW"/>
</dbReference>
<organism evidence="5 6">
    <name type="scientific">Arcticibacter tournemirensis</name>
    <dbReference type="NCBI Taxonomy" id="699437"/>
    <lineage>
        <taxon>Bacteria</taxon>
        <taxon>Pseudomonadati</taxon>
        <taxon>Bacteroidota</taxon>
        <taxon>Sphingobacteriia</taxon>
        <taxon>Sphingobacteriales</taxon>
        <taxon>Sphingobacteriaceae</taxon>
        <taxon>Arcticibacter</taxon>
    </lineage>
</organism>
<keyword evidence="2" id="KW-0805">Transcription regulation</keyword>
<comment type="caution">
    <text evidence="5">The sequence shown here is derived from an EMBL/GenBank/DDBJ whole genome shotgun (WGS) entry which is preliminary data.</text>
</comment>
<sequence length="200" mass="22876">MSKITLPEKKSEWMVVYTRSNYEKKVDQLLRLQNIESFCPTIKTKRKWADRLKIVEVPLFNSYVFVRANAREQLQVLKTPGVSHFIFYGGKPAFVPVDDIERVRLLVNNHTDIESVSMRALNIGDKIKVKDGILFDCHGEIVGIQGKSVLIVLKQLDCALIAKVKLDYDQILLTSSINNKISFESPLRESGVKLKYAEHL</sequence>
<keyword evidence="3" id="KW-0804">Transcription</keyword>
<keyword evidence="6" id="KW-1185">Reference proteome</keyword>
<gene>
    <name evidence="5" type="ORF">F1649_00790</name>
</gene>
<evidence type="ECO:0000313" key="6">
    <source>
        <dbReference type="Proteomes" id="UP000322918"/>
    </source>
</evidence>